<feature type="transmembrane region" description="Helical" evidence="7">
    <location>
        <begin position="21"/>
        <end position="39"/>
    </location>
</feature>
<accession>A0A1M7THA1</accession>
<protein>
    <submittedName>
        <fullName evidence="8">Cell division protein FtsB</fullName>
    </submittedName>
</protein>
<dbReference type="PANTHER" id="PTHR37485:SF1">
    <property type="entry name" value="CELL DIVISION PROTEIN FTSB"/>
    <property type="match status" value="1"/>
</dbReference>
<dbReference type="STRING" id="1121455.SAMN02745728_02001"/>
<proteinExistence type="predicted"/>
<dbReference type="PANTHER" id="PTHR37485">
    <property type="entry name" value="CELL DIVISION PROTEIN FTSB"/>
    <property type="match status" value="1"/>
</dbReference>
<evidence type="ECO:0000256" key="7">
    <source>
        <dbReference type="SAM" id="Phobius"/>
    </source>
</evidence>
<keyword evidence="2 8" id="KW-0132">Cell division</keyword>
<sequence length="127" mass="14763">MLASVWDSRFICNNIMVLRQIFLAISLMINLVLVYKLVWSDDGIIAYQAMKQKYLVLQQKVKDLDEKNLLLSQEIRFLQTDGKYLEMTIRKRLNFVKENELLYIFSDNSTAADKALNPGAEPNESKN</sequence>
<dbReference type="Pfam" id="PF04977">
    <property type="entry name" value="DivIC"/>
    <property type="match status" value="1"/>
</dbReference>
<keyword evidence="5 7" id="KW-0472">Membrane</keyword>
<evidence type="ECO:0000313" key="9">
    <source>
        <dbReference type="Proteomes" id="UP000186469"/>
    </source>
</evidence>
<dbReference type="AlphaFoldDB" id="A0A1M7THA1"/>
<dbReference type="GO" id="GO:0030428">
    <property type="term" value="C:cell septum"/>
    <property type="evidence" value="ECO:0007669"/>
    <property type="project" value="TreeGrafter"/>
</dbReference>
<evidence type="ECO:0000313" key="8">
    <source>
        <dbReference type="EMBL" id="SHN70124.1"/>
    </source>
</evidence>
<name>A0A1M7THA1_9BACT</name>
<keyword evidence="6" id="KW-0131">Cell cycle</keyword>
<evidence type="ECO:0000256" key="3">
    <source>
        <dbReference type="ARBA" id="ARBA00022692"/>
    </source>
</evidence>
<keyword evidence="9" id="KW-1185">Reference proteome</keyword>
<dbReference type="GO" id="GO:0043093">
    <property type="term" value="P:FtsZ-dependent cytokinesis"/>
    <property type="evidence" value="ECO:0007669"/>
    <property type="project" value="TreeGrafter"/>
</dbReference>
<keyword evidence="4 7" id="KW-1133">Transmembrane helix</keyword>
<dbReference type="Proteomes" id="UP000186469">
    <property type="component" value="Unassembled WGS sequence"/>
</dbReference>
<keyword evidence="1" id="KW-1003">Cell membrane</keyword>
<organism evidence="8 9">
    <name type="scientific">Desulfovibrio litoralis DSM 11393</name>
    <dbReference type="NCBI Taxonomy" id="1121455"/>
    <lineage>
        <taxon>Bacteria</taxon>
        <taxon>Pseudomonadati</taxon>
        <taxon>Thermodesulfobacteriota</taxon>
        <taxon>Desulfovibrionia</taxon>
        <taxon>Desulfovibrionales</taxon>
        <taxon>Desulfovibrionaceae</taxon>
        <taxon>Desulfovibrio</taxon>
    </lineage>
</organism>
<evidence type="ECO:0000256" key="5">
    <source>
        <dbReference type="ARBA" id="ARBA00023136"/>
    </source>
</evidence>
<evidence type="ECO:0000256" key="4">
    <source>
        <dbReference type="ARBA" id="ARBA00022989"/>
    </source>
</evidence>
<gene>
    <name evidence="8" type="ORF">SAMN02745728_02001</name>
</gene>
<reference evidence="8 9" key="1">
    <citation type="submission" date="2016-12" db="EMBL/GenBank/DDBJ databases">
        <authorList>
            <person name="Song W.-J."/>
            <person name="Kurnit D.M."/>
        </authorList>
    </citation>
    <scope>NUCLEOTIDE SEQUENCE [LARGE SCALE GENOMIC DNA]</scope>
    <source>
        <strain evidence="8 9">DSM 11393</strain>
    </source>
</reference>
<keyword evidence="3 7" id="KW-0812">Transmembrane</keyword>
<evidence type="ECO:0000256" key="6">
    <source>
        <dbReference type="ARBA" id="ARBA00023306"/>
    </source>
</evidence>
<dbReference type="EMBL" id="FRDI01000012">
    <property type="protein sequence ID" value="SHN70124.1"/>
    <property type="molecule type" value="Genomic_DNA"/>
</dbReference>
<evidence type="ECO:0000256" key="1">
    <source>
        <dbReference type="ARBA" id="ARBA00022475"/>
    </source>
</evidence>
<dbReference type="InterPro" id="IPR023081">
    <property type="entry name" value="Cell_div_FtsB"/>
</dbReference>
<evidence type="ECO:0000256" key="2">
    <source>
        <dbReference type="ARBA" id="ARBA00022618"/>
    </source>
</evidence>
<dbReference type="InterPro" id="IPR007060">
    <property type="entry name" value="FtsL/DivIC"/>
</dbReference>